<dbReference type="Pfam" id="PF00397">
    <property type="entry name" value="WW"/>
    <property type="match status" value="1"/>
</dbReference>
<evidence type="ECO:0000313" key="5">
    <source>
        <dbReference type="Proteomes" id="UP000230750"/>
    </source>
</evidence>
<feature type="compositionally biased region" description="Low complexity" evidence="2">
    <location>
        <begin position="244"/>
        <end position="272"/>
    </location>
</feature>
<dbReference type="OrthoDB" id="63972at2759"/>
<feature type="domain" description="WW" evidence="3">
    <location>
        <begin position="125"/>
        <end position="158"/>
    </location>
</feature>
<dbReference type="PANTHER" id="PTHR15377">
    <property type="entry name" value="TRANSCRIPTION ELONGATION REGULATOR 1"/>
    <property type="match status" value="1"/>
</dbReference>
<dbReference type="InterPro" id="IPR001202">
    <property type="entry name" value="WW_dom"/>
</dbReference>
<dbReference type="Pfam" id="PF23517">
    <property type="entry name" value="WW_TCERG1"/>
    <property type="match status" value="1"/>
</dbReference>
<feature type="compositionally biased region" description="Polar residues" evidence="2">
    <location>
        <begin position="586"/>
        <end position="596"/>
    </location>
</feature>
<feature type="region of interest" description="Disordered" evidence="2">
    <location>
        <begin position="1"/>
        <end position="66"/>
    </location>
</feature>
<feature type="compositionally biased region" description="Polar residues" evidence="2">
    <location>
        <begin position="517"/>
        <end position="528"/>
    </location>
</feature>
<dbReference type="PROSITE" id="PS50020">
    <property type="entry name" value="WW_DOMAIN_2"/>
    <property type="match status" value="3"/>
</dbReference>
<feature type="compositionally biased region" description="Polar residues" evidence="2">
    <location>
        <begin position="320"/>
        <end position="354"/>
    </location>
</feature>
<feature type="region of interest" description="Disordered" evidence="2">
    <location>
        <begin position="730"/>
        <end position="810"/>
    </location>
</feature>
<feature type="compositionally biased region" description="Basic and acidic residues" evidence="2">
    <location>
        <begin position="536"/>
        <end position="549"/>
    </location>
</feature>
<feature type="region of interest" description="Disordered" evidence="2">
    <location>
        <begin position="562"/>
        <end position="698"/>
    </location>
</feature>
<dbReference type="Gene3D" id="2.20.70.10">
    <property type="match status" value="3"/>
</dbReference>
<feature type="domain" description="WW" evidence="3">
    <location>
        <begin position="696"/>
        <end position="725"/>
    </location>
</feature>
<dbReference type="Proteomes" id="UP000230750">
    <property type="component" value="Unassembled WGS sequence"/>
</dbReference>
<comment type="caution">
    <text evidence="4">The sequence shown here is derived from an EMBL/GenBank/DDBJ whole genome shotgun (WGS) entry which is preliminary data.</text>
</comment>
<gene>
    <name evidence="4" type="ORF">BSL78_04416</name>
</gene>
<dbReference type="STRING" id="307972.A0A2G8LEH0"/>
<feature type="region of interest" description="Disordered" evidence="2">
    <location>
        <begin position="232"/>
        <end position="388"/>
    </location>
</feature>
<evidence type="ECO:0000256" key="2">
    <source>
        <dbReference type="SAM" id="MobiDB-lite"/>
    </source>
</evidence>
<feature type="compositionally biased region" description="Low complexity" evidence="2">
    <location>
        <begin position="53"/>
        <end position="65"/>
    </location>
</feature>
<keyword evidence="1" id="KW-0677">Repeat</keyword>
<feature type="compositionally biased region" description="Basic and acidic residues" evidence="2">
    <location>
        <begin position="756"/>
        <end position="771"/>
    </location>
</feature>
<feature type="compositionally biased region" description="Acidic residues" evidence="2">
    <location>
        <begin position="597"/>
        <end position="607"/>
    </location>
</feature>
<feature type="region of interest" description="Disordered" evidence="2">
    <location>
        <begin position="173"/>
        <end position="206"/>
    </location>
</feature>
<dbReference type="PANTHER" id="PTHR15377:SF3">
    <property type="entry name" value="WW DOMAIN-CONTAINING PROTEIN"/>
    <property type="match status" value="1"/>
</dbReference>
<dbReference type="CDD" id="cd00201">
    <property type="entry name" value="WW"/>
    <property type="match status" value="3"/>
</dbReference>
<protein>
    <submittedName>
        <fullName evidence="4">Chain A, Ww Domain In Transcription Elongation Regulator 1</fullName>
    </submittedName>
</protein>
<proteinExistence type="predicted"/>
<feature type="compositionally biased region" description="Polar residues" evidence="2">
    <location>
        <begin position="297"/>
        <end position="306"/>
    </location>
</feature>
<dbReference type="AlphaFoldDB" id="A0A2G8LEH0"/>
<evidence type="ECO:0000259" key="3">
    <source>
        <dbReference type="PROSITE" id="PS50020"/>
    </source>
</evidence>
<dbReference type="GO" id="GO:0070063">
    <property type="term" value="F:RNA polymerase binding"/>
    <property type="evidence" value="ECO:0007669"/>
    <property type="project" value="InterPro"/>
</dbReference>
<feature type="compositionally biased region" description="Basic and acidic residues" evidence="2">
    <location>
        <begin position="655"/>
        <end position="686"/>
    </location>
</feature>
<evidence type="ECO:0000256" key="1">
    <source>
        <dbReference type="ARBA" id="ARBA00022737"/>
    </source>
</evidence>
<dbReference type="InterPro" id="IPR045148">
    <property type="entry name" value="TCRG1-like"/>
</dbReference>
<organism evidence="4 5">
    <name type="scientific">Stichopus japonicus</name>
    <name type="common">Sea cucumber</name>
    <dbReference type="NCBI Taxonomy" id="307972"/>
    <lineage>
        <taxon>Eukaryota</taxon>
        <taxon>Metazoa</taxon>
        <taxon>Echinodermata</taxon>
        <taxon>Eleutherozoa</taxon>
        <taxon>Echinozoa</taxon>
        <taxon>Holothuroidea</taxon>
        <taxon>Aspidochirotacea</taxon>
        <taxon>Aspidochirotida</taxon>
        <taxon>Stichopodidae</taxon>
        <taxon>Apostichopus</taxon>
    </lineage>
</organism>
<name>A0A2G8LEH0_STIJA</name>
<dbReference type="GO" id="GO:0005634">
    <property type="term" value="C:nucleus"/>
    <property type="evidence" value="ECO:0007669"/>
    <property type="project" value="TreeGrafter"/>
</dbReference>
<feature type="domain" description="WW" evidence="3">
    <location>
        <begin position="542"/>
        <end position="569"/>
    </location>
</feature>
<evidence type="ECO:0000313" key="4">
    <source>
        <dbReference type="EMBL" id="PIK58642.1"/>
    </source>
</evidence>
<dbReference type="InterPro" id="IPR036020">
    <property type="entry name" value="WW_dom_sf"/>
</dbReference>
<dbReference type="SUPFAM" id="SSF51045">
    <property type="entry name" value="WW domain"/>
    <property type="match status" value="3"/>
</dbReference>
<dbReference type="GO" id="GO:0003712">
    <property type="term" value="F:transcription coregulator activity"/>
    <property type="evidence" value="ECO:0007669"/>
    <property type="project" value="TreeGrafter"/>
</dbReference>
<feature type="region of interest" description="Disordered" evidence="2">
    <location>
        <begin position="517"/>
        <end position="549"/>
    </location>
</feature>
<dbReference type="SMART" id="SM00456">
    <property type="entry name" value="WW"/>
    <property type="match status" value="3"/>
</dbReference>
<reference evidence="4 5" key="1">
    <citation type="journal article" date="2017" name="PLoS Biol.">
        <title>The sea cucumber genome provides insights into morphological evolution and visceral regeneration.</title>
        <authorList>
            <person name="Zhang X."/>
            <person name="Sun L."/>
            <person name="Yuan J."/>
            <person name="Sun Y."/>
            <person name="Gao Y."/>
            <person name="Zhang L."/>
            <person name="Li S."/>
            <person name="Dai H."/>
            <person name="Hamel J.F."/>
            <person name="Liu C."/>
            <person name="Yu Y."/>
            <person name="Liu S."/>
            <person name="Lin W."/>
            <person name="Guo K."/>
            <person name="Jin S."/>
            <person name="Xu P."/>
            <person name="Storey K.B."/>
            <person name="Huan P."/>
            <person name="Zhang T."/>
            <person name="Zhou Y."/>
            <person name="Zhang J."/>
            <person name="Lin C."/>
            <person name="Li X."/>
            <person name="Xing L."/>
            <person name="Huo D."/>
            <person name="Sun M."/>
            <person name="Wang L."/>
            <person name="Mercier A."/>
            <person name="Li F."/>
            <person name="Yang H."/>
            <person name="Xiang J."/>
        </authorList>
    </citation>
    <scope>NUCLEOTIDE SEQUENCE [LARGE SCALE GENOMIC DNA]</scope>
    <source>
        <strain evidence="4">Shaxun</strain>
        <tissue evidence="4">Muscle</tissue>
    </source>
</reference>
<sequence>MRLSGRYRGPPPPRGPRGRGPPGMRPPNYPARYPQQTSDRPPGAQPGMPSFLPPGQAAPGMAGMPPMTPFFPPPNMAGGMPQMPIPPAVSTAPSMTMPPAAAPAVTPPNQALFQIDPAILAIAMDPKKEFWVENASGNGKSYYYHARTRESRWTRPEDAPVIKQEDLQKLAAAAGVQATTTGSTTTATTTNSDTTNTSQDQQEDSTAANAALVNAAAHDIDERIRPAQNGMEPMQSTVQDVEVSQEPVSSITSSSQQPQQQQQQQQVPVQEEVQQDESTPTSQPDPMAVTPPLATSLGVSHASTAGGNVLPTPAVGGSDPPSSSTQGQTKLSTSIAAPLQSSAVGQTQPSTVTSGPPPILNSMPPMGMGQRPPNLHPPGLGGMPPAGALGNAPPMMHRPLMGLHPPGMMPPGGGMPPHARFMGPPMMHPRMPVPQGYPSTRIWRPSTIFHARFKYFPGIDSFYVMSVPGMPHQPPAGMPHPGMHPLMPPLGGVPPVMHPVHAAGPMTQQPPVSIQQATATVDSNTGDAKQQAPKETVSKGDWTEYKSPEGRTYYYNSKTMQSTWEKPKELEVNQKQAEASAKKSTDAGSKVTTSSPGEEDGMEVDEEVQAKEIKKEKNVDEVKVETDVKEETKPEITTNEEKTQEEDESTKSTIKIKEEKEEVKVKEEKPAEDTRTEEEKAAERARPIATKPVPGTPWCLVWTGDGRVFYYNPSCKLSLWEKPEDLEGRMDVDRMLQEEAPLGTKEDPSQQQQQGVKREAEEVVKEEDDKQVKKKKKTQKKNEDEDLQKTAAIAARGTSSQREGSDTPGD</sequence>
<dbReference type="EMBL" id="MRZV01000106">
    <property type="protein sequence ID" value="PIK58642.1"/>
    <property type="molecule type" value="Genomic_DNA"/>
</dbReference>
<keyword evidence="5" id="KW-1185">Reference proteome</keyword>
<dbReference type="InterPro" id="IPR057565">
    <property type="entry name" value="WW_TCRG1_3rd"/>
</dbReference>
<dbReference type="FunFam" id="2.20.70.10:FF:000049">
    <property type="entry name" value="Transcription elongation regulator 1-like"/>
    <property type="match status" value="1"/>
</dbReference>
<feature type="compositionally biased region" description="Basic and acidic residues" evidence="2">
    <location>
        <begin position="608"/>
        <end position="642"/>
    </location>
</feature>
<accession>A0A2G8LEH0</accession>
<dbReference type="PROSITE" id="PS01159">
    <property type="entry name" value="WW_DOMAIN_1"/>
    <property type="match status" value="2"/>
</dbReference>